<keyword evidence="2" id="KW-0175">Coiled coil</keyword>
<feature type="compositionally biased region" description="Basic and acidic residues" evidence="3">
    <location>
        <begin position="384"/>
        <end position="395"/>
    </location>
</feature>
<evidence type="ECO:0000256" key="3">
    <source>
        <dbReference type="SAM" id="MobiDB-lite"/>
    </source>
</evidence>
<dbReference type="InterPro" id="IPR018247">
    <property type="entry name" value="EF_Hand_1_Ca_BS"/>
</dbReference>
<dbReference type="AlphaFoldDB" id="A0A8K1FRK1"/>
<sequence length="946" mass="107765">MILSTADTDKINAWLRSLQRERHQFSSYFLYCEMIFRESETILRGKSVPNRLQTALAFHCLCQATSVFGRHEDVLRRICSDLSAAIYLNHEDLPLHENNIEVLEYFANQHTYYDNQATLRKQKDDIQRELRHQALKYEARMKDEEKNIAKIKDLEAHHKLRELDKVSHRNTSYQALHDKLQIVLHSFKFMDEGQKQKIVLGVIGALRAHITADTLIAITEDISALEKEKLMRSLFHEELTSMTERIRAEVIATSSAQQNVILERSAARITRFQTMIWDRLRRDSVLGTISEPGESRPSTAVDDELCEQDRKVLESINDVMEELQGEKKKTADLEQRLHEAEQMINDLRWKNNVQMAEVHDTMIKHAKEVQELREEFSKSASATVEKEVQTDRSGDGDGMYDEDNGVGSNGKSRGRRRGGATDDDDDLIIKNRRLNKYGLGIASIIEDARIPSSKIRKILSKRKPLTLNELHAIIVGYYQAKMLQDIQDDNVGKGRSNIAQFIMDMYTLHYGLKDLAISQLVFLDASIRKHAAESARVRTFGLLTGCLEPDSHACSVQAIDFFLFVVVVMFNAGIYKKGRKQSVHVAQNLKVFFGEGIFMSPKSVTLKSEVVCTTIDLVFSFTRNEPGGKLDRLKDEIRLICSNQTTNVNGGIEVDMALEKIMNYWFMLYEQHIEDIHAMFTHVDTNNDGILDFREFCEVAQALEPDMDRREVLSVYNKAAGDDHVIDKDEFVQVMLAHQRGVILKEFYRHDSSKKVMFGIQQRKQTYNVSSSGEKTPVLQHSVRDLQYKTLSGAMAHLDREESYASLVAAMSMVTDALQPLVNAPLDDDDQAEDSPSTPQSEGERMQDNVSFVTLSRLSLWASEAKCKLSMSRHPTERSIPEEKEEELFTPLSTPSATHRPVPRSLEPPSTSFEQDINELLEQALAKANIDLQEVIKSPESGSLQT</sequence>
<evidence type="ECO:0000259" key="5">
    <source>
        <dbReference type="PROSITE" id="PS50222"/>
    </source>
</evidence>
<dbReference type="PROSITE" id="PS00018">
    <property type="entry name" value="EF_HAND_1"/>
    <property type="match status" value="1"/>
</dbReference>
<dbReference type="PANTHER" id="PTHR34894">
    <property type="entry name" value="SAM-DEPENDENT METHYLTRANSFERASE RSMI, CONSERVED SITE"/>
    <property type="match status" value="1"/>
</dbReference>
<dbReference type="Gene3D" id="1.10.238.10">
    <property type="entry name" value="EF-hand"/>
    <property type="match status" value="1"/>
</dbReference>
<dbReference type="PROSITE" id="PS50003">
    <property type="entry name" value="PH_DOMAIN"/>
    <property type="match status" value="1"/>
</dbReference>
<feature type="coiled-coil region" evidence="2">
    <location>
        <begin position="127"/>
        <end position="154"/>
    </location>
</feature>
<evidence type="ECO:0000256" key="2">
    <source>
        <dbReference type="SAM" id="Coils"/>
    </source>
</evidence>
<dbReference type="PANTHER" id="PTHR34894:SF5">
    <property type="entry name" value="EF-HAND DOMAIN-CONTAINING PROTEIN"/>
    <property type="match status" value="1"/>
</dbReference>
<evidence type="ECO:0000313" key="6">
    <source>
        <dbReference type="EMBL" id="TMW67663.1"/>
    </source>
</evidence>
<feature type="region of interest" description="Disordered" evidence="3">
    <location>
        <begin position="824"/>
        <end position="849"/>
    </location>
</feature>
<evidence type="ECO:0000313" key="7">
    <source>
        <dbReference type="Proteomes" id="UP000794436"/>
    </source>
</evidence>
<feature type="domain" description="EF-hand" evidence="5">
    <location>
        <begin position="671"/>
        <end position="706"/>
    </location>
</feature>
<protein>
    <submittedName>
        <fullName evidence="6">Uncharacterized protein</fullName>
    </submittedName>
</protein>
<dbReference type="EMBL" id="SPLM01000004">
    <property type="protein sequence ID" value="TMW67663.1"/>
    <property type="molecule type" value="Genomic_DNA"/>
</dbReference>
<dbReference type="SUPFAM" id="SSF47473">
    <property type="entry name" value="EF-hand"/>
    <property type="match status" value="1"/>
</dbReference>
<feature type="domain" description="PH" evidence="4">
    <location>
        <begin position="1"/>
        <end position="23"/>
    </location>
</feature>
<dbReference type="CDD" id="cd00051">
    <property type="entry name" value="EFh"/>
    <property type="match status" value="1"/>
</dbReference>
<feature type="region of interest" description="Disordered" evidence="3">
    <location>
        <begin position="377"/>
        <end position="425"/>
    </location>
</feature>
<keyword evidence="7" id="KW-1185">Reference proteome</keyword>
<feature type="coiled-coil region" evidence="2">
    <location>
        <begin position="306"/>
        <end position="375"/>
    </location>
</feature>
<comment type="caution">
    <text evidence="6">The sequence shown here is derived from an EMBL/GenBank/DDBJ whole genome shotgun (WGS) entry which is preliminary data.</text>
</comment>
<proteinExistence type="predicted"/>
<accession>A0A8K1FRK1</accession>
<reference evidence="6" key="1">
    <citation type="submission" date="2019-03" db="EMBL/GenBank/DDBJ databases">
        <title>Long read genome sequence of the mycoparasitic Pythium oligandrum ATCC 38472 isolated from sugarbeet rhizosphere.</title>
        <authorList>
            <person name="Gaulin E."/>
        </authorList>
    </citation>
    <scope>NUCLEOTIDE SEQUENCE</scope>
    <source>
        <strain evidence="6">ATCC 38472_TT</strain>
    </source>
</reference>
<dbReference type="InterPro" id="IPR002048">
    <property type="entry name" value="EF_hand_dom"/>
</dbReference>
<gene>
    <name evidence="6" type="ORF">Poli38472_011283</name>
</gene>
<dbReference type="GO" id="GO:0005509">
    <property type="term" value="F:calcium ion binding"/>
    <property type="evidence" value="ECO:0007669"/>
    <property type="project" value="InterPro"/>
</dbReference>
<dbReference type="InterPro" id="IPR001849">
    <property type="entry name" value="PH_domain"/>
</dbReference>
<evidence type="ECO:0000259" key="4">
    <source>
        <dbReference type="PROSITE" id="PS50003"/>
    </source>
</evidence>
<dbReference type="InterPro" id="IPR011992">
    <property type="entry name" value="EF-hand-dom_pair"/>
</dbReference>
<dbReference type="OrthoDB" id="195966at2759"/>
<dbReference type="Proteomes" id="UP000794436">
    <property type="component" value="Unassembled WGS sequence"/>
</dbReference>
<feature type="region of interest" description="Disordered" evidence="3">
    <location>
        <begin position="872"/>
        <end position="911"/>
    </location>
</feature>
<organism evidence="6 7">
    <name type="scientific">Pythium oligandrum</name>
    <name type="common">Mycoparasitic fungus</name>
    <dbReference type="NCBI Taxonomy" id="41045"/>
    <lineage>
        <taxon>Eukaryota</taxon>
        <taxon>Sar</taxon>
        <taxon>Stramenopiles</taxon>
        <taxon>Oomycota</taxon>
        <taxon>Peronosporomycetes</taxon>
        <taxon>Pythiales</taxon>
        <taxon>Pythiaceae</taxon>
        <taxon>Pythium</taxon>
    </lineage>
</organism>
<evidence type="ECO:0000256" key="1">
    <source>
        <dbReference type="ARBA" id="ARBA00022837"/>
    </source>
</evidence>
<name>A0A8K1FRK1_PYTOL</name>
<keyword evidence="1" id="KW-0106">Calcium</keyword>
<dbReference type="SMART" id="SM00054">
    <property type="entry name" value="EFh"/>
    <property type="match status" value="1"/>
</dbReference>
<dbReference type="PROSITE" id="PS50222">
    <property type="entry name" value="EF_HAND_2"/>
    <property type="match status" value="1"/>
</dbReference>